<dbReference type="EC" id="2.7.1.25" evidence="2"/>
<dbReference type="Gene3D" id="3.40.50.300">
    <property type="entry name" value="P-loop containing nucleotide triphosphate hydrolases"/>
    <property type="match status" value="1"/>
</dbReference>
<feature type="domain" description="Phosphoribulokinase/uridine kinase" evidence="1">
    <location>
        <begin position="19"/>
        <end position="200"/>
    </location>
</feature>
<name>A0A927WB14_9CLOT</name>
<proteinExistence type="predicted"/>
<dbReference type="PANTHER" id="PTHR10285">
    <property type="entry name" value="URIDINE KINASE"/>
    <property type="match status" value="1"/>
</dbReference>
<dbReference type="SUPFAM" id="SSF52540">
    <property type="entry name" value="P-loop containing nucleoside triphosphate hydrolases"/>
    <property type="match status" value="1"/>
</dbReference>
<dbReference type="GO" id="GO:0004020">
    <property type="term" value="F:adenylylsulfate kinase activity"/>
    <property type="evidence" value="ECO:0007669"/>
    <property type="project" value="UniProtKB-EC"/>
</dbReference>
<protein>
    <submittedName>
        <fullName evidence="2">Adenylyl-sulfate kinase</fullName>
        <ecNumber evidence="2">2.7.1.25</ecNumber>
    </submittedName>
</protein>
<organism evidence="2 3">
    <name type="scientific">Clostridium sulfidigenes</name>
    <dbReference type="NCBI Taxonomy" id="318464"/>
    <lineage>
        <taxon>Bacteria</taxon>
        <taxon>Bacillati</taxon>
        <taxon>Bacillota</taxon>
        <taxon>Clostridia</taxon>
        <taxon>Eubacteriales</taxon>
        <taxon>Clostridiaceae</taxon>
        <taxon>Clostridium</taxon>
    </lineage>
</organism>
<dbReference type="InterPro" id="IPR027417">
    <property type="entry name" value="P-loop_NTPase"/>
</dbReference>
<reference evidence="2" key="1">
    <citation type="submission" date="2019-04" db="EMBL/GenBank/DDBJ databases">
        <title>Evolution of Biomass-Degrading Anaerobic Consortia Revealed by Metagenomics.</title>
        <authorList>
            <person name="Peng X."/>
        </authorList>
    </citation>
    <scope>NUCLEOTIDE SEQUENCE</scope>
    <source>
        <strain evidence="2">SIG254</strain>
    </source>
</reference>
<comment type="caution">
    <text evidence="2">The sequence shown here is derived from an EMBL/GenBank/DDBJ whole genome shotgun (WGS) entry which is preliminary data.</text>
</comment>
<dbReference type="InterPro" id="IPR006083">
    <property type="entry name" value="PRK/URK"/>
</dbReference>
<keyword evidence="2" id="KW-0418">Kinase</keyword>
<accession>A0A927WB14</accession>
<dbReference type="EMBL" id="SVCM01000183">
    <property type="protein sequence ID" value="MBE6061576.1"/>
    <property type="molecule type" value="Genomic_DNA"/>
</dbReference>
<dbReference type="Proteomes" id="UP000768462">
    <property type="component" value="Unassembled WGS sequence"/>
</dbReference>
<dbReference type="Pfam" id="PF00485">
    <property type="entry name" value="PRK"/>
    <property type="match status" value="1"/>
</dbReference>
<keyword evidence="2" id="KW-0808">Transferase</keyword>
<sequence>MECLLRELRNQDISNRIYVIGIDGLGGAGKSTIVNSLKVQLQKEKYHTYVLHIDDFIHPKHIRYDESKKEWDCYYNIQWRYDYLVKEILSPIKRGDKIDKLIELYDKENDGYIKQQVLIEHGTVLLLEGIFLQRKEIRRYLDFIIYLDVPQEVRLSRVIKRDGYIGGLKDIKCKYARRYFPAEEKYILDYSPIENADLVVK</sequence>
<dbReference type="AlphaFoldDB" id="A0A927WB14"/>
<evidence type="ECO:0000259" key="1">
    <source>
        <dbReference type="Pfam" id="PF00485"/>
    </source>
</evidence>
<evidence type="ECO:0000313" key="3">
    <source>
        <dbReference type="Proteomes" id="UP000768462"/>
    </source>
</evidence>
<dbReference type="GO" id="GO:0005524">
    <property type="term" value="F:ATP binding"/>
    <property type="evidence" value="ECO:0007669"/>
    <property type="project" value="InterPro"/>
</dbReference>
<gene>
    <name evidence="2" type="ORF">E7215_15640</name>
</gene>
<evidence type="ECO:0000313" key="2">
    <source>
        <dbReference type="EMBL" id="MBE6061576.1"/>
    </source>
</evidence>